<feature type="region of interest" description="Disordered" evidence="1">
    <location>
        <begin position="1"/>
        <end position="22"/>
    </location>
</feature>
<name>A0A9P6T8D4_9BASI</name>
<evidence type="ECO:0000313" key="2">
    <source>
        <dbReference type="EMBL" id="KAG0142896.1"/>
    </source>
</evidence>
<accession>A0A9P6T8D4</accession>
<dbReference type="AlphaFoldDB" id="A0A9P6T8D4"/>
<reference evidence="2" key="1">
    <citation type="submission" date="2013-11" db="EMBL/GenBank/DDBJ databases">
        <title>Genome sequence of the fusiform rust pathogen reveals effectors for host alternation and coevolution with pine.</title>
        <authorList>
            <consortium name="DOE Joint Genome Institute"/>
            <person name="Smith K."/>
            <person name="Pendleton A."/>
            <person name="Kubisiak T."/>
            <person name="Anderson C."/>
            <person name="Salamov A."/>
            <person name="Aerts A."/>
            <person name="Riley R."/>
            <person name="Clum A."/>
            <person name="Lindquist E."/>
            <person name="Ence D."/>
            <person name="Campbell M."/>
            <person name="Kronenberg Z."/>
            <person name="Feau N."/>
            <person name="Dhillon B."/>
            <person name="Hamelin R."/>
            <person name="Burleigh J."/>
            <person name="Smith J."/>
            <person name="Yandell M."/>
            <person name="Nelson C."/>
            <person name="Grigoriev I."/>
            <person name="Davis J."/>
        </authorList>
    </citation>
    <scope>NUCLEOTIDE SEQUENCE</scope>
    <source>
        <strain evidence="2">G11</strain>
    </source>
</reference>
<keyword evidence="3" id="KW-1185">Reference proteome</keyword>
<gene>
    <name evidence="2" type="ORF">CROQUDRAFT_109543</name>
</gene>
<protein>
    <submittedName>
        <fullName evidence="2">Uncharacterized protein</fullName>
    </submittedName>
</protein>
<evidence type="ECO:0000256" key="1">
    <source>
        <dbReference type="SAM" id="MobiDB-lite"/>
    </source>
</evidence>
<evidence type="ECO:0000313" key="3">
    <source>
        <dbReference type="Proteomes" id="UP000886653"/>
    </source>
</evidence>
<sequence>MTQLPMSSSWRTPKRMRKTSDKDRALNITEDVFTNITVQTSANAIASRSGAHIVVDEAVNGDLHLPGNRFINPGTKLKGFGLPAGQTSPTIPNLSIYSKRAASVKAMTNISGDEQRTPRPKRIMEIGLEALARSIESAVEQDKLRFSNEESMARVKKDVAMAKMEKYPYRRAAMTIFNATAEDHFNEPLARLAAADILSFTINRHISVISLIIRSHQ</sequence>
<dbReference type="Proteomes" id="UP000886653">
    <property type="component" value="Unassembled WGS sequence"/>
</dbReference>
<dbReference type="EMBL" id="MU167334">
    <property type="protein sequence ID" value="KAG0142896.1"/>
    <property type="molecule type" value="Genomic_DNA"/>
</dbReference>
<comment type="caution">
    <text evidence="2">The sequence shown here is derived from an EMBL/GenBank/DDBJ whole genome shotgun (WGS) entry which is preliminary data.</text>
</comment>
<feature type="compositionally biased region" description="Polar residues" evidence="1">
    <location>
        <begin position="1"/>
        <end position="11"/>
    </location>
</feature>
<proteinExistence type="predicted"/>
<organism evidence="2 3">
    <name type="scientific">Cronartium quercuum f. sp. fusiforme G11</name>
    <dbReference type="NCBI Taxonomy" id="708437"/>
    <lineage>
        <taxon>Eukaryota</taxon>
        <taxon>Fungi</taxon>
        <taxon>Dikarya</taxon>
        <taxon>Basidiomycota</taxon>
        <taxon>Pucciniomycotina</taxon>
        <taxon>Pucciniomycetes</taxon>
        <taxon>Pucciniales</taxon>
        <taxon>Coleosporiaceae</taxon>
        <taxon>Cronartium</taxon>
    </lineage>
</organism>